<dbReference type="PANTHER" id="PTHR41251">
    <property type="entry name" value="NON-HOMOLOGOUS END JOINING PROTEIN KU"/>
    <property type="match status" value="1"/>
</dbReference>
<keyword evidence="2" id="KW-0227">DNA damage</keyword>
<dbReference type="CDD" id="cd00789">
    <property type="entry name" value="KU_like"/>
    <property type="match status" value="1"/>
</dbReference>
<dbReference type="PATRIC" id="fig|1555112.3.peg.2553"/>
<gene>
    <name evidence="2" type="primary">ku</name>
    <name evidence="4" type="ORF">LIP_2514</name>
</gene>
<dbReference type="InterPro" id="IPR006164">
    <property type="entry name" value="DNA_bd_Ku70/Ku80"/>
</dbReference>
<comment type="subunit">
    <text evidence="2">Homodimer. Interacts with LigD.</text>
</comment>
<proteinExistence type="inferred from homology"/>
<dbReference type="Gene3D" id="2.40.290.10">
    <property type="match status" value="1"/>
</dbReference>
<dbReference type="OrthoDB" id="9795084at2"/>
<accession>A0A0K2SNE3</accession>
<organism evidence="4 5">
    <name type="scientific">Limnochorda pilosa</name>
    <dbReference type="NCBI Taxonomy" id="1555112"/>
    <lineage>
        <taxon>Bacteria</taxon>
        <taxon>Bacillati</taxon>
        <taxon>Bacillota</taxon>
        <taxon>Limnochordia</taxon>
        <taxon>Limnochordales</taxon>
        <taxon>Limnochordaceae</taxon>
        <taxon>Limnochorda</taxon>
    </lineage>
</organism>
<dbReference type="HAMAP" id="MF_01875">
    <property type="entry name" value="Prokaryotic_Ku"/>
    <property type="match status" value="1"/>
</dbReference>
<evidence type="ECO:0000259" key="3">
    <source>
        <dbReference type="SMART" id="SM00559"/>
    </source>
</evidence>
<dbReference type="GO" id="GO:0006310">
    <property type="term" value="P:DNA recombination"/>
    <property type="evidence" value="ECO:0007669"/>
    <property type="project" value="UniProtKB-KW"/>
</dbReference>
<dbReference type="SUPFAM" id="SSF100939">
    <property type="entry name" value="SPOC domain-like"/>
    <property type="match status" value="1"/>
</dbReference>
<keyword evidence="2" id="KW-0233">DNA recombination</keyword>
<dbReference type="RefSeq" id="WP_068138552.1">
    <property type="nucleotide sequence ID" value="NZ_AP014924.1"/>
</dbReference>
<protein>
    <recommendedName>
        <fullName evidence="2">Non-homologous end joining protein Ku</fullName>
    </recommendedName>
</protein>
<dbReference type="PANTHER" id="PTHR41251:SF1">
    <property type="entry name" value="NON-HOMOLOGOUS END JOINING PROTEIN KU"/>
    <property type="match status" value="1"/>
</dbReference>
<feature type="domain" description="Ku" evidence="3">
    <location>
        <begin position="52"/>
        <end position="180"/>
    </location>
</feature>
<dbReference type="AlphaFoldDB" id="A0A0K2SNE3"/>
<reference evidence="5" key="1">
    <citation type="submission" date="2015-07" db="EMBL/GenBank/DDBJ databases">
        <title>Complete genome sequence and phylogenetic analysis of Limnochorda pilosa.</title>
        <authorList>
            <person name="Watanabe M."/>
            <person name="Kojima H."/>
            <person name="Fukui M."/>
        </authorList>
    </citation>
    <scope>NUCLEOTIDE SEQUENCE [LARGE SCALE GENOMIC DNA]</scope>
    <source>
        <strain evidence="5">HC45</strain>
    </source>
</reference>
<keyword evidence="1 2" id="KW-0238">DNA-binding</keyword>
<dbReference type="EMBL" id="AP014924">
    <property type="protein sequence ID" value="BAS28344.1"/>
    <property type="molecule type" value="Genomic_DNA"/>
</dbReference>
<evidence type="ECO:0000256" key="2">
    <source>
        <dbReference type="HAMAP-Rule" id="MF_01875"/>
    </source>
</evidence>
<comment type="similarity">
    <text evidence="2">Belongs to the prokaryotic Ku family.</text>
</comment>
<comment type="function">
    <text evidence="2">With LigD forms a non-homologous end joining (NHEJ) DNA repair enzyme, which repairs dsDNA breaks with reduced fidelity. Binds linear dsDNA with 5'- and 3'- overhangs but not closed circular dsDNA nor ssDNA. Recruits and stimulates the ligase activity of LigD.</text>
</comment>
<name>A0A0K2SNE3_LIMPI</name>
<reference evidence="5" key="2">
    <citation type="journal article" date="2016" name="Int. J. Syst. Evol. Microbiol.">
        <title>Complete genome sequence and cell structure of Limnochorda pilosa, a Gram-negative spore-former within the phylum Firmicutes.</title>
        <authorList>
            <person name="Watanabe M."/>
            <person name="Kojima H."/>
            <person name="Fukui M."/>
        </authorList>
    </citation>
    <scope>NUCLEOTIDE SEQUENCE [LARGE SCALE GENOMIC DNA]</scope>
    <source>
        <strain evidence="5">HC45</strain>
    </source>
</reference>
<dbReference type="PIRSF" id="PIRSF006493">
    <property type="entry name" value="Prok_Ku"/>
    <property type="match status" value="1"/>
</dbReference>
<dbReference type="NCBIfam" id="TIGR02772">
    <property type="entry name" value="Ku_bact"/>
    <property type="match status" value="1"/>
</dbReference>
<dbReference type="GO" id="GO:0006303">
    <property type="term" value="P:double-strand break repair via nonhomologous end joining"/>
    <property type="evidence" value="ECO:0007669"/>
    <property type="project" value="UniProtKB-UniRule"/>
</dbReference>
<dbReference type="STRING" id="1555112.LIP_2514"/>
<dbReference type="InterPro" id="IPR009187">
    <property type="entry name" value="Prok_Ku"/>
</dbReference>
<dbReference type="SMART" id="SM00559">
    <property type="entry name" value="Ku78"/>
    <property type="match status" value="1"/>
</dbReference>
<keyword evidence="5" id="KW-1185">Reference proteome</keyword>
<dbReference type="GO" id="GO:0003690">
    <property type="term" value="F:double-stranded DNA binding"/>
    <property type="evidence" value="ECO:0007669"/>
    <property type="project" value="UniProtKB-UniRule"/>
</dbReference>
<dbReference type="Proteomes" id="UP000065807">
    <property type="component" value="Chromosome"/>
</dbReference>
<keyword evidence="2" id="KW-0234">DNA repair</keyword>
<evidence type="ECO:0000313" key="5">
    <source>
        <dbReference type="Proteomes" id="UP000065807"/>
    </source>
</evidence>
<dbReference type="Pfam" id="PF02735">
    <property type="entry name" value="Ku"/>
    <property type="match status" value="1"/>
</dbReference>
<dbReference type="KEGG" id="lpil:LIP_2514"/>
<evidence type="ECO:0000313" key="4">
    <source>
        <dbReference type="EMBL" id="BAS28344.1"/>
    </source>
</evidence>
<evidence type="ECO:0000256" key="1">
    <source>
        <dbReference type="ARBA" id="ARBA00023125"/>
    </source>
</evidence>
<dbReference type="InterPro" id="IPR016194">
    <property type="entry name" value="SPOC-like_C_dom_sf"/>
</dbReference>
<sequence length="263" mass="29696">MRSIWKGAISFGLLHIPVKLYPATQERRPHFRLLHRECHTPVEYRRTCPACGKELEGEEIVRGYELAPGSFVTVEDRDLDELPVPSAHTIRLLSFVPMTEIDPLYYQKGYYVEPSEGGGRAYRLLSQVLEESTRAGLARVLLRSREWLAAVASRAGILRLHTLYEAAEIRSPEGLALAPGEAPEPREKELALHLVDQMTQPFRPADFPNRWQEAFDELLRRKLQGEEAVRPAAREAEPAVSDLLSALEKSLQELEPEPAGRGN</sequence>